<organism evidence="2 3">
    <name type="scientific">Proteiniclasticum sediminis</name>
    <dbReference type="NCBI Taxonomy" id="2804028"/>
    <lineage>
        <taxon>Bacteria</taxon>
        <taxon>Bacillati</taxon>
        <taxon>Bacillota</taxon>
        <taxon>Clostridia</taxon>
        <taxon>Eubacteriales</taxon>
        <taxon>Clostridiaceae</taxon>
        <taxon>Proteiniclasticum</taxon>
    </lineage>
</organism>
<feature type="transmembrane region" description="Helical" evidence="1">
    <location>
        <begin position="114"/>
        <end position="135"/>
    </location>
</feature>
<keyword evidence="3" id="KW-1185">Reference proteome</keyword>
<sequence length="249" mass="28021">MLFYIIMAVSLLAIGGMVHGLKWHFLISGYNTMSPEKKARVDIEKIARLMGIWSYVNGGVFLFMAFLSWRQVEVSMLPAMGFLVITLILMLIRAQKYDGNLYEEDGRWKKSSKIQMALVLGGISLVVLFVGGMLYSSMQPVTAVMESDQLTIRGMYGGSYAYQDITEVKLLDTLPTITMRTNGSAVDSHLRGYFNTRELGKIKLFVDTKLPPFIQFTRGNTTVIFNLMDAKTTTAFYESLEEALKNSEP</sequence>
<evidence type="ECO:0000313" key="3">
    <source>
        <dbReference type="Proteomes" id="UP000675379"/>
    </source>
</evidence>
<protein>
    <submittedName>
        <fullName evidence="2">DUF3784 domain-containing protein</fullName>
    </submittedName>
</protein>
<dbReference type="Proteomes" id="UP000675379">
    <property type="component" value="Unassembled WGS sequence"/>
</dbReference>
<keyword evidence="1" id="KW-1133">Transmembrane helix</keyword>
<feature type="transmembrane region" description="Helical" evidence="1">
    <location>
        <begin position="6"/>
        <end position="25"/>
    </location>
</feature>
<proteinExistence type="predicted"/>
<feature type="transmembrane region" description="Helical" evidence="1">
    <location>
        <begin position="46"/>
        <end position="69"/>
    </location>
</feature>
<accession>A0A941CLQ8</accession>
<keyword evidence="1" id="KW-0812">Transmembrane</keyword>
<evidence type="ECO:0000256" key="1">
    <source>
        <dbReference type="SAM" id="Phobius"/>
    </source>
</evidence>
<feature type="transmembrane region" description="Helical" evidence="1">
    <location>
        <begin position="75"/>
        <end position="94"/>
    </location>
</feature>
<keyword evidence="1" id="KW-0472">Membrane</keyword>
<dbReference type="Pfam" id="PF12650">
    <property type="entry name" value="DUF3784"/>
    <property type="match status" value="1"/>
</dbReference>
<name>A0A941CLQ8_9CLOT</name>
<evidence type="ECO:0000313" key="2">
    <source>
        <dbReference type="EMBL" id="MBR0574970.1"/>
    </source>
</evidence>
<reference evidence="2" key="1">
    <citation type="submission" date="2021-04" db="EMBL/GenBank/DDBJ databases">
        <title>Proteiniclasticum sedimins sp. nov., an obligate anaerobic bacterium isolated from anaerobic sludge.</title>
        <authorList>
            <person name="Liu J."/>
        </authorList>
    </citation>
    <scope>NUCLEOTIDE SEQUENCE</scope>
    <source>
        <strain evidence="2">BAD-10</strain>
    </source>
</reference>
<gene>
    <name evidence="2" type="ORF">KCG48_01315</name>
</gene>
<dbReference type="InterPro" id="IPR017259">
    <property type="entry name" value="UCP037672"/>
</dbReference>
<comment type="caution">
    <text evidence="2">The sequence shown here is derived from an EMBL/GenBank/DDBJ whole genome shotgun (WGS) entry which is preliminary data.</text>
</comment>
<dbReference type="AlphaFoldDB" id="A0A941CLQ8"/>
<dbReference type="EMBL" id="JAGSCS010000001">
    <property type="protein sequence ID" value="MBR0574970.1"/>
    <property type="molecule type" value="Genomic_DNA"/>
</dbReference>